<gene>
    <name evidence="1" type="ORF">O6H91_14G063700</name>
</gene>
<organism evidence="1 2">
    <name type="scientific">Diphasiastrum complanatum</name>
    <name type="common">Issler's clubmoss</name>
    <name type="synonym">Lycopodium complanatum</name>
    <dbReference type="NCBI Taxonomy" id="34168"/>
    <lineage>
        <taxon>Eukaryota</taxon>
        <taxon>Viridiplantae</taxon>
        <taxon>Streptophyta</taxon>
        <taxon>Embryophyta</taxon>
        <taxon>Tracheophyta</taxon>
        <taxon>Lycopodiopsida</taxon>
        <taxon>Lycopodiales</taxon>
        <taxon>Lycopodiaceae</taxon>
        <taxon>Lycopodioideae</taxon>
        <taxon>Diphasiastrum</taxon>
    </lineage>
</organism>
<keyword evidence="2" id="KW-1185">Reference proteome</keyword>
<proteinExistence type="predicted"/>
<sequence>MSAVAMEEEKQWTEMLPEALAQIFTLLPLKDIMVTIPLVCKAWKRVAGDAVCWQVVDLSEWSKQHSSHDINRMIELVIDRSRGCLKKLCVANLEDEIAFAKIASSGDCLQTLCIPFSKISAACIQAAASQFHAITYLDISECPLVTKWALEELGQHCKSLVRLDRNMSLQSNVENVGCDDEALAIAQNMCQLQRLELCYGLFTNKGLLAVLDNCTNLQHLDVRGCRYLEIQGDIALKCSKVQVFFRPYIGVDYYDDLDDWESDISEDIWDANVEEWAFSYDANLD</sequence>
<comment type="caution">
    <text evidence="1">The sequence shown here is derived from an EMBL/GenBank/DDBJ whole genome shotgun (WGS) entry which is preliminary data.</text>
</comment>
<reference evidence="2" key="1">
    <citation type="journal article" date="2024" name="Proc. Natl. Acad. Sci. U.S.A.">
        <title>Extraordinary preservation of gene collinearity over three hundred million years revealed in homosporous lycophytes.</title>
        <authorList>
            <person name="Li C."/>
            <person name="Wickell D."/>
            <person name="Kuo L.Y."/>
            <person name="Chen X."/>
            <person name="Nie B."/>
            <person name="Liao X."/>
            <person name="Peng D."/>
            <person name="Ji J."/>
            <person name="Jenkins J."/>
            <person name="Williams M."/>
            <person name="Shu S."/>
            <person name="Plott C."/>
            <person name="Barry K."/>
            <person name="Rajasekar S."/>
            <person name="Grimwood J."/>
            <person name="Han X."/>
            <person name="Sun S."/>
            <person name="Hou Z."/>
            <person name="He W."/>
            <person name="Dai G."/>
            <person name="Sun C."/>
            <person name="Schmutz J."/>
            <person name="Leebens-Mack J.H."/>
            <person name="Li F.W."/>
            <person name="Wang L."/>
        </authorList>
    </citation>
    <scope>NUCLEOTIDE SEQUENCE [LARGE SCALE GENOMIC DNA]</scope>
    <source>
        <strain evidence="2">cv. PW_Plant_1</strain>
    </source>
</reference>
<dbReference type="Proteomes" id="UP001162992">
    <property type="component" value="Chromosome 14"/>
</dbReference>
<accession>A0ACC2BQ18</accession>
<dbReference type="EMBL" id="CM055105">
    <property type="protein sequence ID" value="KAJ7531898.1"/>
    <property type="molecule type" value="Genomic_DNA"/>
</dbReference>
<protein>
    <submittedName>
        <fullName evidence="1">Uncharacterized protein</fullName>
    </submittedName>
</protein>
<evidence type="ECO:0000313" key="1">
    <source>
        <dbReference type="EMBL" id="KAJ7531898.1"/>
    </source>
</evidence>
<evidence type="ECO:0000313" key="2">
    <source>
        <dbReference type="Proteomes" id="UP001162992"/>
    </source>
</evidence>
<name>A0ACC2BQ18_DIPCM</name>